<dbReference type="EMBL" id="LKEA01000009">
    <property type="protein sequence ID" value="ROW06783.1"/>
    <property type="molecule type" value="Genomic_DNA"/>
</dbReference>
<dbReference type="InterPro" id="IPR056125">
    <property type="entry name" value="DUF7708"/>
</dbReference>
<dbReference type="Pfam" id="PF24809">
    <property type="entry name" value="DUF7708"/>
    <property type="match status" value="1"/>
</dbReference>
<accession>A0A423WTC0</accession>
<feature type="domain" description="DUF7708" evidence="1">
    <location>
        <begin position="102"/>
        <end position="240"/>
    </location>
</feature>
<dbReference type="OrthoDB" id="5216785at2759"/>
<evidence type="ECO:0000313" key="2">
    <source>
        <dbReference type="EMBL" id="ROW06783.1"/>
    </source>
</evidence>
<name>A0A423WTC0_9PEZI</name>
<protein>
    <recommendedName>
        <fullName evidence="1">DUF7708 domain-containing protein</fullName>
    </recommendedName>
</protein>
<proteinExistence type="predicted"/>
<evidence type="ECO:0000313" key="3">
    <source>
        <dbReference type="Proteomes" id="UP000283895"/>
    </source>
</evidence>
<reference evidence="2 3" key="1">
    <citation type="submission" date="2015-09" db="EMBL/GenBank/DDBJ databases">
        <title>Host preference determinants of Valsa canker pathogens revealed by comparative genomics.</title>
        <authorList>
            <person name="Yin Z."/>
            <person name="Huang L."/>
        </authorList>
    </citation>
    <scope>NUCLEOTIDE SEQUENCE [LARGE SCALE GENOMIC DNA]</scope>
    <source>
        <strain evidence="2 3">03-1</strain>
    </source>
</reference>
<sequence length="254" mass="28501">MPPFVDTQILLPAATIPRGGSASRDTFAKAIDEVLLELKKTGDRKNPFYNALENSHNLVPATRDKASQSDVSAEELRRFVESLNSPKLTGRGRQFLTRVSPFLGSLHSLMKICETLVQASPLGVSAAFTGARIVIELVTRMNTYAEIVAEAMDEIRVNIQCYNKFGDAYQSSLEVRSQIVKSYKNIVLFWYNVSQTLTQHNFRVAFRFILKPLEKDIKTALDGLKHDSDKVQKLAEAEEFTQSKGKREEDVGRS</sequence>
<dbReference type="AlphaFoldDB" id="A0A423WTC0"/>
<gene>
    <name evidence="2" type="ORF">VMCG_04010</name>
</gene>
<dbReference type="STRING" id="356882.A0A423WTC0"/>
<evidence type="ECO:0000259" key="1">
    <source>
        <dbReference type="Pfam" id="PF24809"/>
    </source>
</evidence>
<keyword evidence="3" id="KW-1185">Reference proteome</keyword>
<dbReference type="Proteomes" id="UP000283895">
    <property type="component" value="Unassembled WGS sequence"/>
</dbReference>
<organism evidence="2 3">
    <name type="scientific">Cytospora schulzeri</name>
    <dbReference type="NCBI Taxonomy" id="448051"/>
    <lineage>
        <taxon>Eukaryota</taxon>
        <taxon>Fungi</taxon>
        <taxon>Dikarya</taxon>
        <taxon>Ascomycota</taxon>
        <taxon>Pezizomycotina</taxon>
        <taxon>Sordariomycetes</taxon>
        <taxon>Sordariomycetidae</taxon>
        <taxon>Diaporthales</taxon>
        <taxon>Cytosporaceae</taxon>
        <taxon>Cytospora</taxon>
    </lineage>
</organism>
<comment type="caution">
    <text evidence="2">The sequence shown here is derived from an EMBL/GenBank/DDBJ whole genome shotgun (WGS) entry which is preliminary data.</text>
</comment>